<proteinExistence type="predicted"/>
<evidence type="ECO:0000313" key="1">
    <source>
        <dbReference type="EMBL" id="KAH3697938.1"/>
    </source>
</evidence>
<keyword evidence="2" id="KW-1185">Reference proteome</keyword>
<dbReference type="Proteomes" id="UP000828390">
    <property type="component" value="Unassembled WGS sequence"/>
</dbReference>
<protein>
    <submittedName>
        <fullName evidence="1">Uncharacterized protein</fullName>
    </submittedName>
</protein>
<gene>
    <name evidence="1" type="ORF">DPMN_085450</name>
</gene>
<dbReference type="EMBL" id="JAIWYP010000016">
    <property type="protein sequence ID" value="KAH3697938.1"/>
    <property type="molecule type" value="Genomic_DNA"/>
</dbReference>
<accession>A0A9D3YCR5</accession>
<dbReference type="AlphaFoldDB" id="A0A9D3YCR5"/>
<comment type="caution">
    <text evidence="1">The sequence shown here is derived from an EMBL/GenBank/DDBJ whole genome shotgun (WGS) entry which is preliminary data.</text>
</comment>
<sequence>MALLEHRRTVTVQGRCEVTKTSASPKIKTVFVVKSRVTRPALKLSKDWAVVTATGK</sequence>
<reference evidence="1" key="2">
    <citation type="submission" date="2020-11" db="EMBL/GenBank/DDBJ databases">
        <authorList>
            <person name="McCartney M.A."/>
            <person name="Auch B."/>
            <person name="Kono T."/>
            <person name="Mallez S."/>
            <person name="Becker A."/>
            <person name="Gohl D.M."/>
            <person name="Silverstein K.A.T."/>
            <person name="Koren S."/>
            <person name="Bechman K.B."/>
            <person name="Herman A."/>
            <person name="Abrahante J.E."/>
            <person name="Garbe J."/>
        </authorList>
    </citation>
    <scope>NUCLEOTIDE SEQUENCE</scope>
    <source>
        <strain evidence="1">Duluth1</strain>
        <tissue evidence="1">Whole animal</tissue>
    </source>
</reference>
<reference evidence="1" key="1">
    <citation type="journal article" date="2019" name="bioRxiv">
        <title>The Genome of the Zebra Mussel, Dreissena polymorpha: A Resource for Invasive Species Research.</title>
        <authorList>
            <person name="McCartney M.A."/>
            <person name="Auch B."/>
            <person name="Kono T."/>
            <person name="Mallez S."/>
            <person name="Zhang Y."/>
            <person name="Obille A."/>
            <person name="Becker A."/>
            <person name="Abrahante J.E."/>
            <person name="Garbe J."/>
            <person name="Badalamenti J.P."/>
            <person name="Herman A."/>
            <person name="Mangelson H."/>
            <person name="Liachko I."/>
            <person name="Sullivan S."/>
            <person name="Sone E.D."/>
            <person name="Koren S."/>
            <person name="Silverstein K.A.T."/>
            <person name="Beckman K.B."/>
            <person name="Gohl D.M."/>
        </authorList>
    </citation>
    <scope>NUCLEOTIDE SEQUENCE</scope>
    <source>
        <strain evidence="1">Duluth1</strain>
        <tissue evidence="1">Whole animal</tissue>
    </source>
</reference>
<evidence type="ECO:0000313" key="2">
    <source>
        <dbReference type="Proteomes" id="UP000828390"/>
    </source>
</evidence>
<organism evidence="1 2">
    <name type="scientific">Dreissena polymorpha</name>
    <name type="common">Zebra mussel</name>
    <name type="synonym">Mytilus polymorpha</name>
    <dbReference type="NCBI Taxonomy" id="45954"/>
    <lineage>
        <taxon>Eukaryota</taxon>
        <taxon>Metazoa</taxon>
        <taxon>Spiralia</taxon>
        <taxon>Lophotrochozoa</taxon>
        <taxon>Mollusca</taxon>
        <taxon>Bivalvia</taxon>
        <taxon>Autobranchia</taxon>
        <taxon>Heteroconchia</taxon>
        <taxon>Euheterodonta</taxon>
        <taxon>Imparidentia</taxon>
        <taxon>Neoheterodontei</taxon>
        <taxon>Myida</taxon>
        <taxon>Dreissenoidea</taxon>
        <taxon>Dreissenidae</taxon>
        <taxon>Dreissena</taxon>
    </lineage>
</organism>
<name>A0A9D3YCR5_DREPO</name>